<dbReference type="SUPFAM" id="SSF48264">
    <property type="entry name" value="Cytochrome P450"/>
    <property type="match status" value="1"/>
</dbReference>
<dbReference type="Gene3D" id="1.10.630.10">
    <property type="entry name" value="Cytochrome P450"/>
    <property type="match status" value="1"/>
</dbReference>
<dbReference type="Proteomes" id="UP001500804">
    <property type="component" value="Unassembled WGS sequence"/>
</dbReference>
<dbReference type="CDD" id="cd11029">
    <property type="entry name" value="CYP107-like"/>
    <property type="match status" value="1"/>
</dbReference>
<evidence type="ECO:0000256" key="1">
    <source>
        <dbReference type="ARBA" id="ARBA00010617"/>
    </source>
</evidence>
<sequence length="407" mass="44564">MPSSTCDHEVDPFRALAEGARQQVYRELAETGPIHRIVRPVGRPGWFVTGYAEARALLADPRVVKPGPQGGAFADRMPPEISRGVYTHMLMLNPPDHTRLRRLVGGVFTRRRVEGLAPRIRDVAEELLAPRGGDEVVDLIPAFAYPLPMRVISALLGVPPSAETEFQGRTKSLVSPAIAGYDAYLDDARSLLGFLHELIEEKRQNPGDDLFSDLIAARDGGDRLSEDELTGMAYLLVLAGHETTVNLIANGMLALLTHPDQLSLLRAEPERIDAVIEELLRYDGPVQTTLLAVASEPIQVGDVTIQTGDPIFIVLIAANRDPDRFPDPDRLDIRREPAGHLAFGHGIHHCVGAPLARLEARIAIGMLVERFPSLELARPAEDLFRTPSVLMHGLESLPLRFGRPVAG</sequence>
<dbReference type="InterPro" id="IPR017972">
    <property type="entry name" value="Cyt_P450_CS"/>
</dbReference>
<keyword evidence="2" id="KW-0560">Oxidoreductase</keyword>
<dbReference type="Pfam" id="PF00067">
    <property type="entry name" value="p450"/>
    <property type="match status" value="1"/>
</dbReference>
<evidence type="ECO:0000313" key="3">
    <source>
        <dbReference type="EMBL" id="GAA5141119.1"/>
    </source>
</evidence>
<keyword evidence="2" id="KW-0479">Metal-binding</keyword>
<reference evidence="4" key="1">
    <citation type="journal article" date="2019" name="Int. J. Syst. Evol. Microbiol.">
        <title>The Global Catalogue of Microorganisms (GCM) 10K type strain sequencing project: providing services to taxonomists for standard genome sequencing and annotation.</title>
        <authorList>
            <consortium name="The Broad Institute Genomics Platform"/>
            <consortium name="The Broad Institute Genome Sequencing Center for Infectious Disease"/>
            <person name="Wu L."/>
            <person name="Ma J."/>
        </authorList>
    </citation>
    <scope>NUCLEOTIDE SEQUENCE [LARGE SCALE GENOMIC DNA]</scope>
    <source>
        <strain evidence="4">JCM 18302</strain>
    </source>
</reference>
<proteinExistence type="inferred from homology"/>
<name>A0ABP9P627_9PSEU</name>
<keyword evidence="2" id="KW-0503">Monooxygenase</keyword>
<organism evidence="3 4">
    <name type="scientific">Pseudonocardia adelaidensis</name>
    <dbReference type="NCBI Taxonomy" id="648754"/>
    <lineage>
        <taxon>Bacteria</taxon>
        <taxon>Bacillati</taxon>
        <taxon>Actinomycetota</taxon>
        <taxon>Actinomycetes</taxon>
        <taxon>Pseudonocardiales</taxon>
        <taxon>Pseudonocardiaceae</taxon>
        <taxon>Pseudonocardia</taxon>
    </lineage>
</organism>
<gene>
    <name evidence="3" type="ORF">GCM10023320_79670</name>
</gene>
<dbReference type="EMBL" id="BAABJO010000051">
    <property type="protein sequence ID" value="GAA5141119.1"/>
    <property type="molecule type" value="Genomic_DNA"/>
</dbReference>
<protein>
    <submittedName>
        <fullName evidence="3">Cytochrome P450</fullName>
    </submittedName>
</protein>
<dbReference type="PANTHER" id="PTHR46696:SF1">
    <property type="entry name" value="CYTOCHROME P450 YJIB-RELATED"/>
    <property type="match status" value="1"/>
</dbReference>
<dbReference type="PROSITE" id="PS00086">
    <property type="entry name" value="CYTOCHROME_P450"/>
    <property type="match status" value="1"/>
</dbReference>
<dbReference type="InterPro" id="IPR001128">
    <property type="entry name" value="Cyt_P450"/>
</dbReference>
<dbReference type="PRINTS" id="PR00385">
    <property type="entry name" value="P450"/>
</dbReference>
<dbReference type="PANTHER" id="PTHR46696">
    <property type="entry name" value="P450, PUTATIVE (EUROFUNG)-RELATED"/>
    <property type="match status" value="1"/>
</dbReference>
<keyword evidence="4" id="KW-1185">Reference proteome</keyword>
<keyword evidence="2" id="KW-0349">Heme</keyword>
<comment type="caution">
    <text evidence="3">The sequence shown here is derived from an EMBL/GenBank/DDBJ whole genome shotgun (WGS) entry which is preliminary data.</text>
</comment>
<dbReference type="InterPro" id="IPR002397">
    <property type="entry name" value="Cyt_P450_B"/>
</dbReference>
<evidence type="ECO:0000256" key="2">
    <source>
        <dbReference type="RuleBase" id="RU000461"/>
    </source>
</evidence>
<accession>A0ABP9P627</accession>
<comment type="similarity">
    <text evidence="1 2">Belongs to the cytochrome P450 family.</text>
</comment>
<dbReference type="PRINTS" id="PR00359">
    <property type="entry name" value="BP450"/>
</dbReference>
<keyword evidence="2" id="KW-0408">Iron</keyword>
<dbReference type="InterPro" id="IPR036396">
    <property type="entry name" value="Cyt_P450_sf"/>
</dbReference>
<evidence type="ECO:0000313" key="4">
    <source>
        <dbReference type="Proteomes" id="UP001500804"/>
    </source>
</evidence>